<dbReference type="InterPro" id="IPR000944">
    <property type="entry name" value="Tscrpt_reg_Rrf2"/>
</dbReference>
<dbReference type="Pfam" id="PF02082">
    <property type="entry name" value="Rrf2"/>
    <property type="match status" value="1"/>
</dbReference>
<dbReference type="RefSeq" id="WP_164363736.1">
    <property type="nucleotide sequence ID" value="NZ_CP066776.1"/>
</dbReference>
<dbReference type="NCBIfam" id="TIGR00738">
    <property type="entry name" value="rrf2_super"/>
    <property type="match status" value="1"/>
</dbReference>
<dbReference type="Gene3D" id="1.10.10.10">
    <property type="entry name" value="Winged helix-like DNA-binding domain superfamily/Winged helix DNA-binding domain"/>
    <property type="match status" value="1"/>
</dbReference>
<accession>A0A6B3LBJ3</accession>
<dbReference type="SUPFAM" id="SSF46785">
    <property type="entry name" value="Winged helix' DNA-binding domain"/>
    <property type="match status" value="1"/>
</dbReference>
<evidence type="ECO:0000313" key="3">
    <source>
        <dbReference type="Proteomes" id="UP000475117"/>
    </source>
</evidence>
<dbReference type="AlphaFoldDB" id="A0A6B3LBJ3"/>
<dbReference type="KEGG" id="soa:G3M56_011730"/>
<evidence type="ECO:0000256" key="1">
    <source>
        <dbReference type="ARBA" id="ARBA00023125"/>
    </source>
</evidence>
<dbReference type="PROSITE" id="PS01332">
    <property type="entry name" value="HTH_RRF2_1"/>
    <property type="match status" value="1"/>
</dbReference>
<proteinExistence type="predicted"/>
<keyword evidence="3" id="KW-1185">Reference proteome</keyword>
<dbReference type="InterPro" id="IPR036390">
    <property type="entry name" value="WH_DNA-bd_sf"/>
</dbReference>
<keyword evidence="1" id="KW-0238">DNA-binding</keyword>
<dbReference type="PROSITE" id="PS51197">
    <property type="entry name" value="HTH_RRF2_2"/>
    <property type="match status" value="1"/>
</dbReference>
<dbReference type="EMBL" id="CP066776">
    <property type="protein sequence ID" value="QQL44544.1"/>
    <property type="molecule type" value="Genomic_DNA"/>
</dbReference>
<protein>
    <submittedName>
        <fullName evidence="2">Rrf2 family transcriptional regulator</fullName>
    </submittedName>
</protein>
<dbReference type="PANTHER" id="PTHR33221">
    <property type="entry name" value="WINGED HELIX-TURN-HELIX TRANSCRIPTIONAL REGULATOR, RRF2 FAMILY"/>
    <property type="match status" value="1"/>
</dbReference>
<organism evidence="2 3">
    <name type="scientific">Sulfuriroseicoccus oceanibius</name>
    <dbReference type="NCBI Taxonomy" id="2707525"/>
    <lineage>
        <taxon>Bacteria</taxon>
        <taxon>Pseudomonadati</taxon>
        <taxon>Verrucomicrobiota</taxon>
        <taxon>Verrucomicrobiia</taxon>
        <taxon>Verrucomicrobiales</taxon>
        <taxon>Verrucomicrobiaceae</taxon>
        <taxon>Sulfuriroseicoccus</taxon>
    </lineage>
</organism>
<gene>
    <name evidence="2" type="ORF">G3M56_011730</name>
</gene>
<name>A0A6B3LBJ3_9BACT</name>
<sequence length="137" mass="14945">MKISRKLENACRVLVQLANRYDAGGVSRVEELAQAEEVSSSFLLQILNDLRKSGLVSSKRGKFGGYQLARPPREISLGQVVEALEGGLIDVDLEVLGESGQRVVSAWQEIARHVDAKLHATTLEDMAGTASADMFYI</sequence>
<dbReference type="GO" id="GO:0003677">
    <property type="term" value="F:DNA binding"/>
    <property type="evidence" value="ECO:0007669"/>
    <property type="project" value="UniProtKB-KW"/>
</dbReference>
<dbReference type="InterPro" id="IPR030489">
    <property type="entry name" value="TR_Rrf2-type_CS"/>
</dbReference>
<dbReference type="Proteomes" id="UP000475117">
    <property type="component" value="Chromosome"/>
</dbReference>
<dbReference type="InterPro" id="IPR036388">
    <property type="entry name" value="WH-like_DNA-bd_sf"/>
</dbReference>
<dbReference type="GO" id="GO:0005829">
    <property type="term" value="C:cytosol"/>
    <property type="evidence" value="ECO:0007669"/>
    <property type="project" value="TreeGrafter"/>
</dbReference>
<evidence type="ECO:0000313" key="2">
    <source>
        <dbReference type="EMBL" id="QQL44544.1"/>
    </source>
</evidence>
<dbReference type="PANTHER" id="PTHR33221:SF5">
    <property type="entry name" value="HTH-TYPE TRANSCRIPTIONAL REGULATOR ISCR"/>
    <property type="match status" value="1"/>
</dbReference>
<reference evidence="2 3" key="1">
    <citation type="submission" date="2020-12" db="EMBL/GenBank/DDBJ databases">
        <title>Sulforoseuscoccus oceanibium gen. nov., sp. nov., a representative of the phylum Verrucomicrobia with special cytoplasmic membrane, and proposal of Sulforoseuscoccusaceae fam. nov.</title>
        <authorList>
            <person name="Xi F."/>
        </authorList>
    </citation>
    <scope>NUCLEOTIDE SEQUENCE [LARGE SCALE GENOMIC DNA]</scope>
    <source>
        <strain evidence="2 3">T37</strain>
    </source>
</reference>
<dbReference type="GO" id="GO:0003700">
    <property type="term" value="F:DNA-binding transcription factor activity"/>
    <property type="evidence" value="ECO:0007669"/>
    <property type="project" value="TreeGrafter"/>
</dbReference>